<comment type="caution">
    <text evidence="1">The sequence shown here is derived from an EMBL/GenBank/DDBJ whole genome shotgun (WGS) entry which is preliminary data.</text>
</comment>
<proteinExistence type="predicted"/>
<keyword evidence="2" id="KW-1185">Reference proteome</keyword>
<name>A0ABT5UF08_9GAMM</name>
<sequence>MQKLIYKILANRKDITQLIADRLIKLTVQDEAGVKSDAVTIELDNRDQTIQLPKTGAELEVWLQGVYKGLYVVDELYQSCLLAC</sequence>
<dbReference type="SUPFAM" id="SSF69279">
    <property type="entry name" value="Phage tail proteins"/>
    <property type="match status" value="1"/>
</dbReference>
<protein>
    <submittedName>
        <fullName evidence="1">Uncharacterized protein</fullName>
    </submittedName>
</protein>
<evidence type="ECO:0000313" key="2">
    <source>
        <dbReference type="Proteomes" id="UP001528823"/>
    </source>
</evidence>
<organism evidence="1 2">
    <name type="scientific">Spartinivicinus poritis</name>
    <dbReference type="NCBI Taxonomy" id="2994640"/>
    <lineage>
        <taxon>Bacteria</taxon>
        <taxon>Pseudomonadati</taxon>
        <taxon>Pseudomonadota</taxon>
        <taxon>Gammaproteobacteria</taxon>
        <taxon>Oceanospirillales</taxon>
        <taxon>Zooshikellaceae</taxon>
        <taxon>Spartinivicinus</taxon>
    </lineage>
</organism>
<accession>A0ABT5UF08</accession>
<evidence type="ECO:0000313" key="1">
    <source>
        <dbReference type="EMBL" id="MDE1464775.1"/>
    </source>
</evidence>
<dbReference type="EMBL" id="JAPMOU010000043">
    <property type="protein sequence ID" value="MDE1464775.1"/>
    <property type="molecule type" value="Genomic_DNA"/>
</dbReference>
<reference evidence="1 2" key="1">
    <citation type="submission" date="2022-11" db="EMBL/GenBank/DDBJ databases">
        <title>Spartinivicinus poritis sp. nov., isolated from scleractinian coral Porites lutea.</title>
        <authorList>
            <person name="Zhang G."/>
            <person name="Cai L."/>
            <person name="Wei Q."/>
        </authorList>
    </citation>
    <scope>NUCLEOTIDE SEQUENCE [LARGE SCALE GENOMIC DNA]</scope>
    <source>
        <strain evidence="1 2">A2-2</strain>
    </source>
</reference>
<dbReference type="Proteomes" id="UP001528823">
    <property type="component" value="Unassembled WGS sequence"/>
</dbReference>
<gene>
    <name evidence="1" type="ORF">ORQ98_22705</name>
</gene>
<dbReference type="RefSeq" id="WP_274691084.1">
    <property type="nucleotide sequence ID" value="NZ_JAPMOU010000043.1"/>
</dbReference>